<dbReference type="CDD" id="cd06559">
    <property type="entry name" value="Endonuclease_V"/>
    <property type="match status" value="1"/>
</dbReference>
<evidence type="ECO:0000256" key="5">
    <source>
        <dbReference type="ARBA" id="ARBA00022801"/>
    </source>
</evidence>
<keyword evidence="6" id="KW-0234">DNA repair</keyword>
<comment type="cofactor">
    <cofactor evidence="6">
        <name>Mg(2+)</name>
        <dbReference type="ChEBI" id="CHEBI:18420"/>
    </cofactor>
</comment>
<evidence type="ECO:0000256" key="4">
    <source>
        <dbReference type="ARBA" id="ARBA00022759"/>
    </source>
</evidence>
<dbReference type="GO" id="GO:0004519">
    <property type="term" value="F:endonuclease activity"/>
    <property type="evidence" value="ECO:0007669"/>
    <property type="project" value="UniProtKB-KW"/>
</dbReference>
<evidence type="ECO:0000313" key="8">
    <source>
        <dbReference type="Proteomes" id="UP001285352"/>
    </source>
</evidence>
<comment type="subcellular location">
    <subcellularLocation>
        <location evidence="1 6">Cytoplasm</location>
    </subcellularLocation>
</comment>
<dbReference type="Gene3D" id="3.30.2170.10">
    <property type="entry name" value="archaeoglobus fulgidus dsm 4304 superfamily"/>
    <property type="match status" value="1"/>
</dbReference>
<dbReference type="EMBL" id="JAXAVU010000012">
    <property type="protein sequence ID" value="MDX8146175.1"/>
    <property type="molecule type" value="Genomic_DNA"/>
</dbReference>
<organism evidence="7 8">
    <name type="scientific">Lentzea sokolovensis</name>
    <dbReference type="NCBI Taxonomy" id="3095429"/>
    <lineage>
        <taxon>Bacteria</taxon>
        <taxon>Bacillati</taxon>
        <taxon>Actinomycetota</taxon>
        <taxon>Actinomycetes</taxon>
        <taxon>Pseudonocardiales</taxon>
        <taxon>Pseudonocardiaceae</taxon>
        <taxon>Lentzea</taxon>
    </lineage>
</organism>
<feature type="binding site" evidence="6">
    <location>
        <position position="125"/>
    </location>
    <ligand>
        <name>Mg(2+)</name>
        <dbReference type="ChEBI" id="CHEBI:18420"/>
    </ligand>
</feature>
<dbReference type="InterPro" id="IPR007581">
    <property type="entry name" value="Endonuclease-V"/>
</dbReference>
<comment type="caution">
    <text evidence="7">The sequence shown here is derived from an EMBL/GenBank/DDBJ whole genome shotgun (WGS) entry which is preliminary data.</text>
</comment>
<dbReference type="HAMAP" id="MF_00801">
    <property type="entry name" value="Endonuclease_5"/>
    <property type="match status" value="1"/>
</dbReference>
<dbReference type="PANTHER" id="PTHR28511">
    <property type="entry name" value="ENDONUCLEASE V"/>
    <property type="match status" value="1"/>
</dbReference>
<evidence type="ECO:0000256" key="3">
    <source>
        <dbReference type="ARBA" id="ARBA00022722"/>
    </source>
</evidence>
<dbReference type="PANTHER" id="PTHR28511:SF1">
    <property type="entry name" value="ENDONUCLEASE V"/>
    <property type="match status" value="1"/>
</dbReference>
<evidence type="ECO:0000256" key="6">
    <source>
        <dbReference type="HAMAP-Rule" id="MF_00801"/>
    </source>
</evidence>
<evidence type="ECO:0000256" key="1">
    <source>
        <dbReference type="ARBA" id="ARBA00004496"/>
    </source>
</evidence>
<accession>A0ABU4V3V4</accession>
<sequence>MTCSRPTTARHGTLSLVEWPRTVDPRIDAAVATQERLRTQVITTSTPDLCIDTVAGLDVGYRSNDTVAGVCVVFDAKTLVVLDEVVVEDTTDFPYIAGLFAFREMPVLLRALDQVTVVPDLLVADGQGLAHPRRFGLACHLGVHTGIPSVGVAKNAMGAFEQPGHARGSMSDLVMDGDNGDEVVGRALRTQDGVKPVFVSVGHKIDLDRACAEVLRLAPRYRLPETTRRADTLTKQAASSG</sequence>
<keyword evidence="6" id="KW-0227">DNA damage</keyword>
<protein>
    <recommendedName>
        <fullName evidence="6">Endonuclease V</fullName>
        <ecNumber evidence="6">3.1.21.7</ecNumber>
    </recommendedName>
    <alternativeName>
        <fullName evidence="6">Deoxyinosine 3'endonuclease</fullName>
    </alternativeName>
    <alternativeName>
        <fullName evidence="6">Deoxyribonuclease V</fullName>
        <shortName evidence="6">DNase V</shortName>
    </alternativeName>
</protein>
<keyword evidence="6" id="KW-0460">Magnesium</keyword>
<comment type="similarity">
    <text evidence="6">Belongs to the endonuclease V family.</text>
</comment>
<keyword evidence="8" id="KW-1185">Reference proteome</keyword>
<keyword evidence="3 6" id="KW-0540">Nuclease</keyword>
<evidence type="ECO:0000256" key="2">
    <source>
        <dbReference type="ARBA" id="ARBA00022490"/>
    </source>
</evidence>
<comment type="catalytic activity">
    <reaction evidence="6">
        <text>Endonucleolytic cleavage at apurinic or apyrimidinic sites to products with a 5'-phosphate.</text>
        <dbReference type="EC" id="3.1.21.7"/>
    </reaction>
</comment>
<gene>
    <name evidence="6" type="primary">nfi</name>
    <name evidence="7" type="ORF">SK854_28965</name>
</gene>
<name>A0ABU4V3V4_9PSEU</name>
<keyword evidence="4 6" id="KW-0255">Endonuclease</keyword>
<dbReference type="Pfam" id="PF04493">
    <property type="entry name" value="Endonuclease_5"/>
    <property type="match status" value="1"/>
</dbReference>
<feature type="binding site" evidence="6">
    <location>
        <position position="58"/>
    </location>
    <ligand>
        <name>Mg(2+)</name>
        <dbReference type="ChEBI" id="CHEBI:18420"/>
    </ligand>
</feature>
<proteinExistence type="inferred from homology"/>
<reference evidence="7 8" key="2">
    <citation type="submission" date="2023-11" db="EMBL/GenBank/DDBJ databases">
        <authorList>
            <person name="Lara A.C."/>
            <person name="Chronakova A."/>
        </authorList>
    </citation>
    <scope>NUCLEOTIDE SEQUENCE [LARGE SCALE GENOMIC DNA]</scope>
    <source>
        <strain evidence="7 8">BCCO 10_0061</strain>
    </source>
</reference>
<feature type="site" description="Interaction with target DNA" evidence="6">
    <location>
        <position position="95"/>
    </location>
</feature>
<dbReference type="Proteomes" id="UP001285352">
    <property type="component" value="Unassembled WGS sequence"/>
</dbReference>
<dbReference type="EC" id="3.1.21.7" evidence="6"/>
<keyword evidence="2 6" id="KW-0963">Cytoplasm</keyword>
<keyword evidence="5 6" id="KW-0378">Hydrolase</keyword>
<evidence type="ECO:0000313" key="7">
    <source>
        <dbReference type="EMBL" id="MDX8146175.1"/>
    </source>
</evidence>
<reference evidence="7 8" key="1">
    <citation type="submission" date="2023-11" db="EMBL/GenBank/DDBJ databases">
        <title>Lentzea sokolovensis, sp. nov., Lentzea kristufkii, sp. nov., and Lentzea miocenensis, sp. nov., rare actinobacteria from Sokolov Coal Basin, Miocene lacustrine sediment, Czech Republic.</title>
        <authorList>
            <person name="Lara A."/>
            <person name="Kotroba L."/>
            <person name="Nouioui I."/>
            <person name="Neumann-Schaal M."/>
            <person name="Mast Y."/>
            <person name="Chronakova A."/>
        </authorList>
    </citation>
    <scope>NUCLEOTIDE SEQUENCE [LARGE SCALE GENOMIC DNA]</scope>
    <source>
        <strain evidence="7 8">BCCO 10_0061</strain>
    </source>
</reference>
<dbReference type="RefSeq" id="WP_319978287.1">
    <property type="nucleotide sequence ID" value="NZ_JAXAVU010000012.1"/>
</dbReference>
<comment type="function">
    <text evidence="6">DNA repair enzyme involved in the repair of deaminated bases. Selectively cleaves double-stranded DNA at the second phosphodiester bond 3' to a deoxyinosine leaving behind the intact lesion on the nicked DNA.</text>
</comment>
<keyword evidence="6" id="KW-0479">Metal-binding</keyword>